<dbReference type="EMBL" id="KL250820">
    <property type="protein sequence ID" value="KGB36875.1"/>
    <property type="molecule type" value="Genomic_DNA"/>
</dbReference>
<dbReference type="RefSeq" id="XP_012796637.1">
    <property type="nucleotide sequence ID" value="XM_012941183.2"/>
</dbReference>
<dbReference type="InterPro" id="IPR032191">
    <property type="entry name" value="CNOT1_CAF1_bind"/>
</dbReference>
<accession>A0A094ZQ72</accession>
<dbReference type="EMBL" id="AMPZ03000004">
    <property type="protein sequence ID" value="KAH9584753.1"/>
    <property type="molecule type" value="Genomic_DNA"/>
</dbReference>
<dbReference type="GO" id="GO:0060090">
    <property type="term" value="F:molecular adaptor activity"/>
    <property type="evidence" value="ECO:0007669"/>
    <property type="project" value="TreeGrafter"/>
</dbReference>
<reference evidence="2" key="4">
    <citation type="journal article" date="2022" name="PLoS Pathog.">
        <title>Chromosome-level genome of Schistosoma haematobium underpins genome-wide explorations of molecular variation.</title>
        <authorList>
            <person name="Stroehlein A.J."/>
            <person name="Korhonen P.K."/>
            <person name="Lee V.V."/>
            <person name="Ralph S.A."/>
            <person name="Mentink-Kane M."/>
            <person name="You H."/>
            <person name="McManus D.P."/>
            <person name="Tchuente L.T."/>
            <person name="Stothard J.R."/>
            <person name="Kaur P."/>
            <person name="Dudchenko O."/>
            <person name="Aiden E.L."/>
            <person name="Yang B."/>
            <person name="Yang H."/>
            <person name="Emery A.M."/>
            <person name="Webster B.L."/>
            <person name="Brindley P.J."/>
            <person name="Rollinson D."/>
            <person name="Chang B.C.H."/>
            <person name="Gasser R.B."/>
            <person name="Young N.D."/>
        </authorList>
    </citation>
    <scope>NUCLEOTIDE SEQUENCE</scope>
</reference>
<reference evidence="3" key="1">
    <citation type="journal article" date="2012" name="Nat. Genet.">
        <title>Whole-genome sequence of Schistosoma haematobium.</title>
        <authorList>
            <person name="Young N.D."/>
            <person name="Jex A.R."/>
            <person name="Li B."/>
            <person name="Liu S."/>
            <person name="Yang L."/>
            <person name="Xiong Z."/>
            <person name="Li Y."/>
            <person name="Cantacessi C."/>
            <person name="Hall R.S."/>
            <person name="Xu X."/>
            <person name="Chen F."/>
            <person name="Wu X."/>
            <person name="Zerlotini A."/>
            <person name="Oliveira G."/>
            <person name="Hofmann A."/>
            <person name="Zhang G."/>
            <person name="Fang X."/>
            <person name="Kang Y."/>
            <person name="Campbell B.E."/>
            <person name="Loukas A."/>
            <person name="Ranganathan S."/>
            <person name="Rollinson D."/>
            <person name="Rinaldi G."/>
            <person name="Brindley P.J."/>
            <person name="Yang H."/>
            <person name="Wang J."/>
            <person name="Wang J."/>
            <person name="Gasser R.B."/>
        </authorList>
    </citation>
    <scope>NUCLEOTIDE SEQUENCE [LARGE SCALE GENOMIC DNA]</scope>
</reference>
<evidence type="ECO:0000313" key="2">
    <source>
        <dbReference type="EMBL" id="KAH9584753.1"/>
    </source>
</evidence>
<dbReference type="GeneID" id="24592650"/>
<dbReference type="STRING" id="6185.A0A094ZQ72"/>
<dbReference type="Proteomes" id="UP000471633">
    <property type="component" value="Unassembled WGS sequence"/>
</dbReference>
<dbReference type="GO" id="GO:0030015">
    <property type="term" value="C:CCR4-NOT core complex"/>
    <property type="evidence" value="ECO:0007669"/>
    <property type="project" value="InterPro"/>
</dbReference>
<dbReference type="GO" id="GO:0000932">
    <property type="term" value="C:P-body"/>
    <property type="evidence" value="ECO:0007669"/>
    <property type="project" value="TreeGrafter"/>
</dbReference>
<dbReference type="OrthoDB" id="1933107at2759"/>
<name>A0A094ZQ72_SCHHA</name>
<dbReference type="InterPro" id="IPR040398">
    <property type="entry name" value="Not1"/>
</dbReference>
<dbReference type="CTD" id="24592650"/>
<dbReference type="PANTHER" id="PTHR13162">
    <property type="entry name" value="CCR4-NOT TRANSCRIPTION COMPLEX"/>
    <property type="match status" value="1"/>
</dbReference>
<reference evidence="2" key="2">
    <citation type="journal article" date="2019" name="Gigascience">
        <title>High-quality Schistosoma haematobium genome achieved by single-molecule and long-range sequencing.</title>
        <authorList>
            <person name="Stroehlein A.J."/>
            <person name="Korhonen P.K."/>
            <person name="Chong T.M."/>
            <person name="Lim Y.L."/>
            <person name="Chan K.G."/>
            <person name="Webster B."/>
            <person name="Rollinson D."/>
            <person name="Brindley P.J."/>
            <person name="Gasser R.B."/>
            <person name="Young N.D."/>
        </authorList>
    </citation>
    <scope>NUCLEOTIDE SEQUENCE</scope>
</reference>
<reference evidence="2" key="3">
    <citation type="submission" date="2021-06" db="EMBL/GenBank/DDBJ databases">
        <title>Chromosome-level genome assembly for S. haematobium.</title>
        <authorList>
            <person name="Stroehlein A.J."/>
        </authorList>
    </citation>
    <scope>NUCLEOTIDE SEQUENCE</scope>
</reference>
<dbReference type="GO" id="GO:0017148">
    <property type="term" value="P:negative regulation of translation"/>
    <property type="evidence" value="ECO:0007669"/>
    <property type="project" value="InterPro"/>
</dbReference>
<evidence type="ECO:0000313" key="4">
    <source>
        <dbReference type="Proteomes" id="UP000471633"/>
    </source>
</evidence>
<dbReference type="Gene3D" id="1.25.40.180">
    <property type="match status" value="1"/>
</dbReference>
<evidence type="ECO:0000313" key="3">
    <source>
        <dbReference type="EMBL" id="KGB36875.1"/>
    </source>
</evidence>
<organism evidence="3">
    <name type="scientific">Schistosoma haematobium</name>
    <name type="common">Blood fluke</name>
    <dbReference type="NCBI Taxonomy" id="6185"/>
    <lineage>
        <taxon>Eukaryota</taxon>
        <taxon>Metazoa</taxon>
        <taxon>Spiralia</taxon>
        <taxon>Lophotrochozoa</taxon>
        <taxon>Platyhelminthes</taxon>
        <taxon>Trematoda</taxon>
        <taxon>Digenea</taxon>
        <taxon>Strigeidida</taxon>
        <taxon>Schistosomatoidea</taxon>
        <taxon>Schistosomatidae</taxon>
        <taxon>Schistosoma</taxon>
    </lineage>
</organism>
<dbReference type="GO" id="GO:0000288">
    <property type="term" value="P:nuclear-transcribed mRNA catabolic process, deadenylation-dependent decay"/>
    <property type="evidence" value="ECO:0007669"/>
    <property type="project" value="TreeGrafter"/>
</dbReference>
<dbReference type="KEGG" id="shx:MS3_00006240"/>
<dbReference type="AlphaFoldDB" id="A0A094ZQ72"/>
<keyword evidence="4" id="KW-1185">Reference proteome</keyword>
<dbReference type="Pfam" id="PF16415">
    <property type="entry name" value="CNOT1_CAF1_bind"/>
    <property type="match status" value="1"/>
</dbReference>
<proteinExistence type="predicted"/>
<gene>
    <name evidence="2" type="primary">CNOT1_4</name>
    <name evidence="2" type="ORF">MS3_00006240</name>
    <name evidence="3" type="ORF">MS3_05181</name>
</gene>
<dbReference type="PANTHER" id="PTHR13162:SF8">
    <property type="entry name" value="CCR4-NOT TRANSCRIPTION COMPLEX SUBUNIT 1"/>
    <property type="match status" value="1"/>
</dbReference>
<protein>
    <submittedName>
        <fullName evidence="3">CCR4-NOT transcription complex subunit 1</fullName>
    </submittedName>
</protein>
<sequence length="225" mass="26931">MESRYISPPECISKQICFILNNITEYNLKSQVNEITTIMPHDFTRWFAYSILNRITSEPNQHNVYFKFIIMISEYYTNFETVLLEILTKEIDYLIKLSNLNVSNGKILKYFGRFLGCLTIARDIPLQINIKSLIYTTLKYKPNSLDYIVSFISELLKNIKYSNRIKPSDPWVNEILQIMKELHYITDKLTIQFEVELLFSFLECDFNEWKSAYYLRRFIENENKE</sequence>
<feature type="domain" description="CCR4-NOT transcription complex subunit 1 CAF1-binding" evidence="1">
    <location>
        <begin position="5"/>
        <end position="222"/>
    </location>
</feature>
<evidence type="ECO:0000259" key="1">
    <source>
        <dbReference type="Pfam" id="PF16415"/>
    </source>
</evidence>